<evidence type="ECO:0000256" key="10">
    <source>
        <dbReference type="ARBA" id="ARBA00029983"/>
    </source>
</evidence>
<dbReference type="EMBL" id="RBNI01014460">
    <property type="protein sequence ID" value="RUP21123.1"/>
    <property type="molecule type" value="Genomic_DNA"/>
</dbReference>
<dbReference type="InterPro" id="IPR038506">
    <property type="entry name" value="GLE1-like_sf"/>
</dbReference>
<evidence type="ECO:0000256" key="1">
    <source>
        <dbReference type="ARBA" id="ARBA00004567"/>
    </source>
</evidence>
<evidence type="ECO:0000256" key="7">
    <source>
        <dbReference type="ARBA" id="ARBA00023132"/>
    </source>
</evidence>
<keyword evidence="7" id="KW-0906">Nuclear pore complex</keyword>
<dbReference type="GO" id="GO:0044614">
    <property type="term" value="C:nuclear pore cytoplasmic filaments"/>
    <property type="evidence" value="ECO:0007669"/>
    <property type="project" value="TreeGrafter"/>
</dbReference>
<dbReference type="GO" id="GO:0000822">
    <property type="term" value="F:inositol hexakisphosphate binding"/>
    <property type="evidence" value="ECO:0007669"/>
    <property type="project" value="TreeGrafter"/>
</dbReference>
<dbReference type="AlphaFoldDB" id="A0A433BAE9"/>
<dbReference type="Pfam" id="PF07817">
    <property type="entry name" value="GLE1"/>
    <property type="match status" value="1"/>
</dbReference>
<evidence type="ECO:0000256" key="9">
    <source>
        <dbReference type="ARBA" id="ARBA00026227"/>
    </source>
</evidence>
<dbReference type="GO" id="GO:0005543">
    <property type="term" value="F:phospholipid binding"/>
    <property type="evidence" value="ECO:0007669"/>
    <property type="project" value="TreeGrafter"/>
</dbReference>
<evidence type="ECO:0000256" key="3">
    <source>
        <dbReference type="ARBA" id="ARBA00022448"/>
    </source>
</evidence>
<dbReference type="GO" id="GO:0015031">
    <property type="term" value="P:protein transport"/>
    <property type="evidence" value="ECO:0007669"/>
    <property type="project" value="UniProtKB-KW"/>
</dbReference>
<keyword evidence="4" id="KW-0509">mRNA transport</keyword>
<dbReference type="GO" id="GO:0005737">
    <property type="term" value="C:cytoplasm"/>
    <property type="evidence" value="ECO:0007669"/>
    <property type="project" value="TreeGrafter"/>
</dbReference>
<dbReference type="GO" id="GO:0016973">
    <property type="term" value="P:poly(A)+ mRNA export from nucleus"/>
    <property type="evidence" value="ECO:0007669"/>
    <property type="project" value="InterPro"/>
</dbReference>
<keyword evidence="12" id="KW-1185">Reference proteome</keyword>
<dbReference type="Proteomes" id="UP000268093">
    <property type="component" value="Unassembled WGS sequence"/>
</dbReference>
<accession>A0A433BAE9</accession>
<proteinExistence type="inferred from homology"/>
<name>A0A433BAE9_9FUNG</name>
<protein>
    <recommendedName>
        <fullName evidence="9">mRNA export factor GLE1</fullName>
    </recommendedName>
    <alternativeName>
        <fullName evidence="10">Nucleoporin GLE1</fullName>
    </alternativeName>
</protein>
<dbReference type="OrthoDB" id="420884at2759"/>
<comment type="subcellular location">
    <subcellularLocation>
        <location evidence="1">Nucleus</location>
        <location evidence="1">Nuclear pore complex</location>
    </subcellularLocation>
</comment>
<keyword evidence="6" id="KW-0811">Translocation</keyword>
<keyword evidence="8" id="KW-0539">Nucleus</keyword>
<sequence length="251" mass="29370">MDLTLAWVWYGSLWKKIGHERPCASGWMRQQLTVVRTDITFAYFTRCVQAAHTDSVSPKAAIEAQKYRDHLQLASQMWYHHHHYHYHHPKYMSLFSRTFTPKSCRLSQQTRSGKTIASRYKPNWTVSQSADWTIRDSELKLCISGNVTSKRSIRYRWRMGHELTAKSFVKQAETEVTVNMPTAYPLAHVCVLLFRRHPTFLDSLMARFVKCTYVIPYMDKQLYSERMCGILALWAVILQMTPEESRMAGHG</sequence>
<organism evidence="11 12">
    <name type="scientific">Jimgerdemannia flammicorona</name>
    <dbReference type="NCBI Taxonomy" id="994334"/>
    <lineage>
        <taxon>Eukaryota</taxon>
        <taxon>Fungi</taxon>
        <taxon>Fungi incertae sedis</taxon>
        <taxon>Mucoromycota</taxon>
        <taxon>Mucoromycotina</taxon>
        <taxon>Endogonomycetes</taxon>
        <taxon>Endogonales</taxon>
        <taxon>Endogonaceae</taxon>
        <taxon>Jimgerdemannia</taxon>
    </lineage>
</organism>
<evidence type="ECO:0000256" key="4">
    <source>
        <dbReference type="ARBA" id="ARBA00022816"/>
    </source>
</evidence>
<evidence type="ECO:0000313" key="11">
    <source>
        <dbReference type="EMBL" id="RUP21123.1"/>
    </source>
</evidence>
<gene>
    <name evidence="11" type="ORF">BC936DRAFT_139213</name>
</gene>
<dbReference type="Gene3D" id="1.25.40.510">
    <property type="entry name" value="GLE1-like"/>
    <property type="match status" value="1"/>
</dbReference>
<dbReference type="PANTHER" id="PTHR12960">
    <property type="entry name" value="GLE-1-RELATED"/>
    <property type="match status" value="1"/>
</dbReference>
<keyword evidence="5" id="KW-0653">Protein transport</keyword>
<dbReference type="GO" id="GO:0031369">
    <property type="term" value="F:translation initiation factor binding"/>
    <property type="evidence" value="ECO:0007669"/>
    <property type="project" value="TreeGrafter"/>
</dbReference>
<evidence type="ECO:0000313" key="12">
    <source>
        <dbReference type="Proteomes" id="UP000268093"/>
    </source>
</evidence>
<evidence type="ECO:0000256" key="2">
    <source>
        <dbReference type="ARBA" id="ARBA00011056"/>
    </source>
</evidence>
<dbReference type="PANTHER" id="PTHR12960:SF0">
    <property type="entry name" value="MRNA EXPORT FACTOR GLE1"/>
    <property type="match status" value="1"/>
</dbReference>
<reference evidence="11 12" key="1">
    <citation type="journal article" date="2018" name="New Phytol.">
        <title>Phylogenomics of Endogonaceae and evolution of mycorrhizas within Mucoromycota.</title>
        <authorList>
            <person name="Chang Y."/>
            <person name="Desiro A."/>
            <person name="Na H."/>
            <person name="Sandor L."/>
            <person name="Lipzen A."/>
            <person name="Clum A."/>
            <person name="Barry K."/>
            <person name="Grigoriev I.V."/>
            <person name="Martin F.M."/>
            <person name="Stajich J.E."/>
            <person name="Smith M.E."/>
            <person name="Bonito G."/>
            <person name="Spatafora J.W."/>
        </authorList>
    </citation>
    <scope>NUCLEOTIDE SEQUENCE [LARGE SCALE GENOMIC DNA]</scope>
    <source>
        <strain evidence="11 12">GMNB39</strain>
    </source>
</reference>
<dbReference type="InterPro" id="IPR012476">
    <property type="entry name" value="GLE1"/>
</dbReference>
<comment type="similarity">
    <text evidence="2">Belongs to the GLE1 family.</text>
</comment>
<keyword evidence="3" id="KW-0813">Transport</keyword>
<comment type="caution">
    <text evidence="11">The sequence shown here is derived from an EMBL/GenBank/DDBJ whole genome shotgun (WGS) entry which is preliminary data.</text>
</comment>
<evidence type="ECO:0000256" key="5">
    <source>
        <dbReference type="ARBA" id="ARBA00022927"/>
    </source>
</evidence>
<evidence type="ECO:0000256" key="8">
    <source>
        <dbReference type="ARBA" id="ARBA00023242"/>
    </source>
</evidence>
<evidence type="ECO:0000256" key="6">
    <source>
        <dbReference type="ARBA" id="ARBA00023010"/>
    </source>
</evidence>